<dbReference type="Proteomes" id="UP000510686">
    <property type="component" value="Chromosome 3"/>
</dbReference>
<dbReference type="PANTHER" id="PTHR35523:SF1">
    <property type="entry name" value="CELL WALL PROTEIN SED1"/>
    <property type="match status" value="1"/>
</dbReference>
<evidence type="ECO:0000313" key="3">
    <source>
        <dbReference type="EMBL" id="QLI69480.1"/>
    </source>
</evidence>
<dbReference type="KEGG" id="mbrn:26247140"/>
<accession>A0A7D5YRX6</accession>
<dbReference type="InterPro" id="IPR038843">
    <property type="entry name" value="Sed1/Spi1"/>
</dbReference>
<dbReference type="GO" id="GO:0009277">
    <property type="term" value="C:fungal-type cell wall"/>
    <property type="evidence" value="ECO:0007669"/>
    <property type="project" value="TreeGrafter"/>
</dbReference>
<feature type="chain" id="PRO_5028844907" description="Clock-controlled protein 6" evidence="2">
    <location>
        <begin position="19"/>
        <end position="288"/>
    </location>
</feature>
<dbReference type="AlphaFoldDB" id="A0A7D5YRX6"/>
<dbReference type="PANTHER" id="PTHR35523">
    <property type="entry name" value="CELL WALL PROTEIN SED1"/>
    <property type="match status" value="1"/>
</dbReference>
<reference evidence="3 4" key="1">
    <citation type="submission" date="2020-07" db="EMBL/GenBank/DDBJ databases">
        <title>Telomere length de novo assembly of all 7 chromosomes of the fungus, Metarhizium brunneum, using a novel assembly pipeline.</title>
        <authorList>
            <person name="Saud z."/>
            <person name="Kortsinoglou A."/>
            <person name="Kouvelis V.N."/>
            <person name="Butt T.M."/>
        </authorList>
    </citation>
    <scope>NUCLEOTIDE SEQUENCE [LARGE SCALE GENOMIC DNA]</scope>
    <source>
        <strain evidence="3 4">4556</strain>
    </source>
</reference>
<evidence type="ECO:0000256" key="1">
    <source>
        <dbReference type="SAM" id="MobiDB-lite"/>
    </source>
</evidence>
<organism evidence="3 4">
    <name type="scientific">Metarhizium brunneum</name>
    <dbReference type="NCBI Taxonomy" id="500148"/>
    <lineage>
        <taxon>Eukaryota</taxon>
        <taxon>Fungi</taxon>
        <taxon>Dikarya</taxon>
        <taxon>Ascomycota</taxon>
        <taxon>Pezizomycotina</taxon>
        <taxon>Sordariomycetes</taxon>
        <taxon>Hypocreomycetidae</taxon>
        <taxon>Hypocreales</taxon>
        <taxon>Clavicipitaceae</taxon>
        <taxon>Metarhizium</taxon>
    </lineage>
</organism>
<keyword evidence="2" id="KW-0732">Signal</keyword>
<dbReference type="GeneID" id="26247140"/>
<evidence type="ECO:0000256" key="2">
    <source>
        <dbReference type="SAM" id="SignalP"/>
    </source>
</evidence>
<protein>
    <recommendedName>
        <fullName evidence="5">Clock-controlled protein 6</fullName>
    </recommendedName>
</protein>
<proteinExistence type="predicted"/>
<gene>
    <name evidence="3" type="ORF">G6M90_00g064390</name>
</gene>
<dbReference type="GO" id="GO:0005199">
    <property type="term" value="F:structural constituent of cell wall"/>
    <property type="evidence" value="ECO:0007669"/>
    <property type="project" value="InterPro"/>
</dbReference>
<name>A0A7D5YRX6_9HYPO</name>
<feature type="region of interest" description="Disordered" evidence="1">
    <location>
        <begin position="242"/>
        <end position="265"/>
    </location>
</feature>
<evidence type="ECO:0008006" key="5">
    <source>
        <dbReference type="Google" id="ProtNLM"/>
    </source>
</evidence>
<feature type="signal peptide" evidence="2">
    <location>
        <begin position="1"/>
        <end position="18"/>
    </location>
</feature>
<dbReference type="RefSeq" id="XP_014540104.2">
    <property type="nucleotide sequence ID" value="XM_014684618.2"/>
</dbReference>
<dbReference type="EMBL" id="CP058934">
    <property type="protein sequence ID" value="QLI69480.1"/>
    <property type="molecule type" value="Genomic_DNA"/>
</dbReference>
<dbReference type="OrthoDB" id="3836772at2759"/>
<dbReference type="GO" id="GO:0031505">
    <property type="term" value="P:fungal-type cell wall organization"/>
    <property type="evidence" value="ECO:0007669"/>
    <property type="project" value="InterPro"/>
</dbReference>
<sequence length="288" mass="28408">MSSLRMVVLGSAVASASAIAGVHNNSTATGHIVYTTEVVTALTTYCPAPTTLTHGDKTYTITSATTLTITDCPCTISKPVQPTAVPTPAPGCNDKCQATYDQCRGKPGANLSTCVSDFEGCKASCTGATTAAPSKPVSPTVVPAPAPGCNDKCQATYDQCRGKSGANLSTCVSDFEGCKASCTGATTAAPSKPVSPTVVPAPAPGCNDKCQATYDQCRGQSGANLSTCVSNFEGCKASCTGASAPAPPPAPAPTAAKPSGNSTTPVTAGAGALAPAKVLLALGAIALL</sequence>
<evidence type="ECO:0000313" key="4">
    <source>
        <dbReference type="Proteomes" id="UP000510686"/>
    </source>
</evidence>
<keyword evidence="4" id="KW-1185">Reference proteome</keyword>